<evidence type="ECO:0000313" key="5">
    <source>
        <dbReference type="EMBL" id="KAF3337524.1"/>
    </source>
</evidence>
<feature type="compositionally biased region" description="Acidic residues" evidence="4">
    <location>
        <begin position="814"/>
        <end position="830"/>
    </location>
</feature>
<dbReference type="GO" id="GO:0003677">
    <property type="term" value="F:DNA binding"/>
    <property type="evidence" value="ECO:0007669"/>
    <property type="project" value="InterPro"/>
</dbReference>
<evidence type="ECO:0000256" key="1">
    <source>
        <dbReference type="ARBA" id="ARBA00004123"/>
    </source>
</evidence>
<dbReference type="AlphaFoldDB" id="A0A833R9L8"/>
<feature type="compositionally biased region" description="Basic and acidic residues" evidence="4">
    <location>
        <begin position="37"/>
        <end position="67"/>
    </location>
</feature>
<dbReference type="PANTHER" id="PTHR13213:SF2">
    <property type="entry name" value="MYB-BINDING PROTEIN 1A"/>
    <property type="match status" value="1"/>
</dbReference>
<comment type="similarity">
    <text evidence="2">Belongs to the MYBBP1A family.</text>
</comment>
<protein>
    <submittedName>
        <fullName evidence="5">DNA polymerase V-like protein</fullName>
    </submittedName>
</protein>
<organism evidence="5 6">
    <name type="scientific">Carex littledalei</name>
    <dbReference type="NCBI Taxonomy" id="544730"/>
    <lineage>
        <taxon>Eukaryota</taxon>
        <taxon>Viridiplantae</taxon>
        <taxon>Streptophyta</taxon>
        <taxon>Embryophyta</taxon>
        <taxon>Tracheophyta</taxon>
        <taxon>Spermatophyta</taxon>
        <taxon>Magnoliopsida</taxon>
        <taxon>Liliopsida</taxon>
        <taxon>Poales</taxon>
        <taxon>Cyperaceae</taxon>
        <taxon>Cyperoideae</taxon>
        <taxon>Cariceae</taxon>
        <taxon>Carex</taxon>
        <taxon>Carex subgen. Euthyceras</taxon>
    </lineage>
</organism>
<feature type="region of interest" description="Disordered" evidence="4">
    <location>
        <begin position="814"/>
        <end position="833"/>
    </location>
</feature>
<feature type="region of interest" description="Disordered" evidence="4">
    <location>
        <begin position="562"/>
        <end position="596"/>
    </location>
</feature>
<dbReference type="GO" id="GO:0005730">
    <property type="term" value="C:nucleolus"/>
    <property type="evidence" value="ECO:0007669"/>
    <property type="project" value="InterPro"/>
</dbReference>
<feature type="compositionally biased region" description="Polar residues" evidence="4">
    <location>
        <begin position="91"/>
        <end position="100"/>
    </location>
</feature>
<sequence>MGVKKRTSASMEETTNGPTEMATDSAISSSKISENLKQMEKRKARKALDKERRRLASEGKQQAESKSESATTEALKEESESKQVKEESKEAGTSVTSTSLAQPGLHLDLFSSLSSQESSVREEAAEQLVRELRDVQRSYEESNGENGEAGQLVNMEAKKDDGMENCAPSLRYAIRRFIRGVSSSREFARQGFALALAAVVGEIHAIKLDSLMKLIVEELEVSSGMKGQEAKDNLLGRLFAYGSLARSSRISEQWKSDKSSSIVKDFVGTVTSLAAKKRYLSEPAVSVILDLANKLPEEAVLTEVLEAPGLKDWFERAAKDGDPDALFLALKLQERVNTENDVFGNLLPCPFSADKFFARDHLLFLSPCFKESAFCLPRVHGVWPVVVNMLLPEMPPPEETNPTTRATKKHKKSRKGSSSEDSSVNLCNFCEVVIESSLLFSSHDRKYLAFNILLLTLPKLPASCLQVILSSKVVYCLMDILSNKSSWLYKAGQHFLTEVINFVGENLDRMVAAIVSLQKHSRGRFDNITKTQTVKQLIAKFDNAEGCMHFVESLVSLFVDEGPTTDEPSDQSQTTDENSEVGSAEDKDLLTNGNGNGSDTLKNWVVDTMPRVVKNLNLDSNLKTLTDEEIVRFTEDKFKVQAAIMKFLTVQGLFTASLGTEVTSFELQEKFKWPKAAISNALRESCIEHLQVLLEEAHKSEGARVPNEMEPNDLASYFTRFVETVSSIPSVSLFTALGDEDDRAFKKLLKMELQLSNEERKLIPGTDSSRMHAMQFLLIQLLLQILLHPGEFHEAAIDLTICCKKAFSFLSLEDEEKGEEEEKEEEEEEGPAPHFMDVLVDTFLSILPHSSGPLNYAIEQVFRCFCEEVTDAGLIRMLRIVKKELNPRRLAPAEGDSGDEDEDDFLEIEEDDDDAGTGGAGLSDESEGIAEPGSVIDGDDEDREDGMDVDTTTNEVDENEDSEGMDDDAMFRMDAYLAAMFNEKRISGNDSAAQSQFLSFRFRVLSLLEIYLHKNPGKFQVLTVYSFLLQAYVKSHANTGGEQFRQRIAGIIQKKIFKAKEYPKFPENQIETIKTLIEKSLKLVSRSRFKDVSSLAQNATFWLLKIITSMNCPISKLESVVEVFQNTLVDYFNNKKSRLKLGFVKEVVRRYPWVGLPLVGVLLEKCGSTKAEFRRIETLDLLDFIMKSHEKDTSISSKLVKKHLKIICGLIGELLMNLPQKQSRRADVRRFCIRVLNIVSGLNLNKKFVEGLKPEVCALCEVQLTAAFKPFKTENK</sequence>
<keyword evidence="3" id="KW-0539">Nucleus</keyword>
<gene>
    <name evidence="5" type="ORF">FCM35_KLT18111</name>
</gene>
<comment type="caution">
    <text evidence="5">The sequence shown here is derived from an EMBL/GenBank/DDBJ whole genome shotgun (WGS) entry which is preliminary data.</text>
</comment>
<proteinExistence type="inferred from homology"/>
<feature type="compositionally biased region" description="Polar residues" evidence="4">
    <location>
        <begin position="25"/>
        <end position="36"/>
    </location>
</feature>
<feature type="region of interest" description="Disordered" evidence="4">
    <location>
        <begin position="1"/>
        <end position="100"/>
    </location>
</feature>
<dbReference type="SUPFAM" id="SSF48371">
    <property type="entry name" value="ARM repeat"/>
    <property type="match status" value="1"/>
</dbReference>
<dbReference type="Pfam" id="PF04931">
    <property type="entry name" value="DNA_pol_phi"/>
    <property type="match status" value="1"/>
</dbReference>
<dbReference type="EMBL" id="SWLB01000006">
    <property type="protein sequence ID" value="KAF3337524.1"/>
    <property type="molecule type" value="Genomic_DNA"/>
</dbReference>
<evidence type="ECO:0000256" key="4">
    <source>
        <dbReference type="SAM" id="MobiDB-lite"/>
    </source>
</evidence>
<dbReference type="Proteomes" id="UP000623129">
    <property type="component" value="Unassembled WGS sequence"/>
</dbReference>
<dbReference type="GO" id="GO:0006355">
    <property type="term" value="P:regulation of DNA-templated transcription"/>
    <property type="evidence" value="ECO:0007669"/>
    <property type="project" value="InterPro"/>
</dbReference>
<evidence type="ECO:0000256" key="2">
    <source>
        <dbReference type="ARBA" id="ARBA00006809"/>
    </source>
</evidence>
<feature type="region of interest" description="Disordered" evidence="4">
    <location>
        <begin position="394"/>
        <end position="422"/>
    </location>
</feature>
<dbReference type="PANTHER" id="PTHR13213">
    <property type="entry name" value="MYB-BINDING PROTEIN 1A FAMILY MEMBER"/>
    <property type="match status" value="1"/>
</dbReference>
<feature type="region of interest" description="Disordered" evidence="4">
    <location>
        <begin position="910"/>
        <end position="966"/>
    </location>
</feature>
<dbReference type="InterPro" id="IPR007015">
    <property type="entry name" value="DNA_pol_V/MYBBP1A"/>
</dbReference>
<feature type="compositionally biased region" description="Acidic residues" evidence="4">
    <location>
        <begin position="937"/>
        <end position="948"/>
    </location>
</feature>
<keyword evidence="6" id="KW-1185">Reference proteome</keyword>
<evidence type="ECO:0000256" key="3">
    <source>
        <dbReference type="ARBA" id="ARBA00023242"/>
    </source>
</evidence>
<reference evidence="5" key="1">
    <citation type="submission" date="2020-01" db="EMBL/GenBank/DDBJ databases">
        <title>Genome sequence of Kobresia littledalei, the first chromosome-level genome in the family Cyperaceae.</title>
        <authorList>
            <person name="Qu G."/>
        </authorList>
    </citation>
    <scope>NUCLEOTIDE SEQUENCE</scope>
    <source>
        <strain evidence="5">C.B.Clarke</strain>
        <tissue evidence="5">Leaf</tissue>
    </source>
</reference>
<feature type="compositionally biased region" description="Acidic residues" evidence="4">
    <location>
        <begin position="955"/>
        <end position="966"/>
    </location>
</feature>
<feature type="compositionally biased region" description="Polar residues" evidence="4">
    <location>
        <begin position="8"/>
        <end position="18"/>
    </location>
</feature>
<feature type="compositionally biased region" description="Basic and acidic residues" evidence="4">
    <location>
        <begin position="74"/>
        <end position="90"/>
    </location>
</feature>
<name>A0A833R9L8_9POAL</name>
<comment type="subcellular location">
    <subcellularLocation>
        <location evidence="1">Nucleus</location>
    </subcellularLocation>
</comment>
<evidence type="ECO:0000313" key="6">
    <source>
        <dbReference type="Proteomes" id="UP000623129"/>
    </source>
</evidence>
<feature type="compositionally biased region" description="Basic residues" evidence="4">
    <location>
        <begin position="406"/>
        <end position="415"/>
    </location>
</feature>
<dbReference type="InterPro" id="IPR016024">
    <property type="entry name" value="ARM-type_fold"/>
</dbReference>
<dbReference type="OrthoDB" id="342531at2759"/>
<accession>A0A833R9L8</accession>